<feature type="repeat" description="WD" evidence="3">
    <location>
        <begin position="843"/>
        <end position="885"/>
    </location>
</feature>
<organism evidence="7 8">
    <name type="scientific">Acaulospora morrowiae</name>
    <dbReference type="NCBI Taxonomy" id="94023"/>
    <lineage>
        <taxon>Eukaryota</taxon>
        <taxon>Fungi</taxon>
        <taxon>Fungi incertae sedis</taxon>
        <taxon>Mucoromycota</taxon>
        <taxon>Glomeromycotina</taxon>
        <taxon>Glomeromycetes</taxon>
        <taxon>Diversisporales</taxon>
        <taxon>Acaulosporaceae</taxon>
        <taxon>Acaulospora</taxon>
    </lineage>
</organism>
<keyword evidence="1 2" id="KW-0103">Bromodomain</keyword>
<feature type="compositionally biased region" description="Acidic residues" evidence="5">
    <location>
        <begin position="1092"/>
        <end position="1104"/>
    </location>
</feature>
<feature type="region of interest" description="Disordered" evidence="5">
    <location>
        <begin position="1255"/>
        <end position="1303"/>
    </location>
</feature>
<dbReference type="PROSITE" id="PS50294">
    <property type="entry name" value="WD_REPEATS_REGION"/>
    <property type="match status" value="1"/>
</dbReference>
<feature type="region of interest" description="Disordered" evidence="5">
    <location>
        <begin position="1"/>
        <end position="20"/>
    </location>
</feature>
<feature type="compositionally biased region" description="Polar residues" evidence="5">
    <location>
        <begin position="1271"/>
        <end position="1303"/>
    </location>
</feature>
<evidence type="ECO:0000256" key="3">
    <source>
        <dbReference type="PROSITE-ProRule" id="PRU00221"/>
    </source>
</evidence>
<dbReference type="GO" id="GO:0005634">
    <property type="term" value="C:nucleus"/>
    <property type="evidence" value="ECO:0007669"/>
    <property type="project" value="TreeGrafter"/>
</dbReference>
<dbReference type="Gene3D" id="1.20.920.10">
    <property type="entry name" value="Bromodomain-like"/>
    <property type="match status" value="1"/>
</dbReference>
<sequence length="1686" mass="193857">MSDDEYEPDSDEGFDDEFFDASEDSFDLEDSFAARTYTPPIEEAEDRVEEVQQEEESIIEVQPEKTPPEEIPLVTVLEEEMNQVQNEVIQEEFEEMVQPQKVSEEEQKEYRRNVILQAIHVLKSDTRTEQAYNNFIETVGMYPELLPKRLSPTGEWLTHTWNELEFLMYHSKSYMRETMQPLSIDKDFSFKACKSLAPRRLHFDTFERVDHVEALVRRQLGGANIVADSAPNVLYKSFSALITLDGCHSLPSYNILFDPSGQRIIIGNEDNKVKIWSSNDGILLRTFNCTYGGIVDMAINKENDILAVACGDKNVCLFDLVNYKKITKFRLDSVPTSIQFSSTPLAENCYILATCKTSNFYLVRYDRANEKVPLNIENAQVTRPDAVLYKTRSYFVTSSFNRTGTRFAIGGNDGLIRVFSTIKDKTFIKGLQQQDNYMSDYSKLKADEKTRIQEAIEKFDLVKYIEEHLAAIPEYQPAYIDEDGNKGRETVNQNSPQLRCVRRGQRRSNLEEQIVTESQGPCLSDGSQSVKNENDVEIMSSTSSKRVEPPQSVKSCMSDIDFSDVSVLKSMEIDLKDTRDGLDNADIEDNLSDIVRTIRANDRMVVDSDYEGHLEVSGGDDELLDQDIEELPNPIDLNDVLKDDDIVNDASMADHDVTSYHDVITPGHKTNIKNDTASEHNEIEMTNRERIGEYADMFSDHKSDITLENRDEPEDVFEEKKSKVDSEKNKSKDPVPGIIEKLIRQLYFTPVLLSDLIGHTKKVHSLEFAHFSNQLISGSDDGKLLLWDYDKELKDWGSKELIAGVPITTIRWSCNDQYIVSGHNNGDINVFDSATGQRVRHYAQAHSKIFYVLDVNPRDPKIFMSAGYDDRIVVWNVDQREELKCNEPHHRNDGGNETFEFYDGKWREDGVMFAVTDNVGKCYLIGLKKELYTHQIQRAKFGQKFSTEDLYSEIVEISSNSNPGVMLYNDGWVHAECPIQLEVISSQGTPYAYQHSVEFIKSISGPMSEKDINFMNRGRLEMIIEEARRLVEDPFELKPLNQKMDLKEIQKHRRKVILSEDELDDIDPMTIEIPIIPIPDDDEQRDQNYDPELSESETSEDSEVEERFSKDDSIFGDIEHEVIDNDNDSDYVPNKRAKTSRGRSNIGAKGGGRGKAKARGEISLNETDHEQFVFPDTENDEPIPAKSNNAKSRKRRRNDDDEYIEDIGGPSATTTTTNSRPLRRVRARINYNESDSFLSDDYDASEYHHTTHSKISTYEISGNDQARRNSRSPSLHRNDGNISDHTSGTKQIPENFGSRSIENPINGVRIDTLNNRESVETEEHKEADRRPDWIKAPGDYIVYFKRGHQAFNGYVSEHYQNCALLNIIMQNVASFPYYHKFDLSSIAFFQIDVVTWYVNDENKEANREKYQEKVEMVEAKTSNILSPVNDYPELILDSSGNKQEVSMFAEIICRIVHPTWTESEFPLSPERNFRRPRSKYIIPYVDLNGLREFILPYEKFAEGMNRNRNLDVGDKVDVYYQDGFYPGTILSKNNSSLWSDSVPSFTVKWDDSDEHDDFYPWELKIQGSENLITGSMSDEVRTKLLGIIDELLDDPMFDCFCMHVNFHMFPQYLNVIPHPMSLRMIHQRLLKKFYRHQYGVQHDLELIVKNAKKFNEPDSFVPAAASRLSSLYRKKYEKRGLEAYPA</sequence>
<accession>A0A9N9G013</accession>
<dbReference type="GO" id="GO:0008360">
    <property type="term" value="P:regulation of cell shape"/>
    <property type="evidence" value="ECO:0007669"/>
    <property type="project" value="TreeGrafter"/>
</dbReference>
<keyword evidence="4" id="KW-0175">Coiled coil</keyword>
<dbReference type="GO" id="GO:0006357">
    <property type="term" value="P:regulation of transcription by RNA polymerase II"/>
    <property type="evidence" value="ECO:0007669"/>
    <property type="project" value="TreeGrafter"/>
</dbReference>
<dbReference type="Gene3D" id="2.130.10.10">
    <property type="entry name" value="YVTN repeat-like/Quinoprotein amine dehydrogenase"/>
    <property type="match status" value="2"/>
</dbReference>
<feature type="repeat" description="WD" evidence="3">
    <location>
        <begin position="248"/>
        <end position="286"/>
    </location>
</feature>
<name>A0A9N9G013_9GLOM</name>
<reference evidence="7" key="1">
    <citation type="submission" date="2021-06" db="EMBL/GenBank/DDBJ databases">
        <authorList>
            <person name="Kallberg Y."/>
            <person name="Tangrot J."/>
            <person name="Rosling A."/>
        </authorList>
    </citation>
    <scope>NUCLEOTIDE SEQUENCE</scope>
    <source>
        <strain evidence="7">CL551</strain>
    </source>
</reference>
<feature type="coiled-coil region" evidence="4">
    <location>
        <begin position="41"/>
        <end position="94"/>
    </location>
</feature>
<feature type="region of interest" description="Disordered" evidence="5">
    <location>
        <begin position="704"/>
        <end position="733"/>
    </location>
</feature>
<evidence type="ECO:0000313" key="8">
    <source>
        <dbReference type="Proteomes" id="UP000789342"/>
    </source>
</evidence>
<feature type="compositionally biased region" description="Polar residues" evidence="5">
    <location>
        <begin position="1255"/>
        <end position="1264"/>
    </location>
</feature>
<dbReference type="InterPro" id="IPR015943">
    <property type="entry name" value="WD40/YVTN_repeat-like_dom_sf"/>
</dbReference>
<dbReference type="SMART" id="SM00297">
    <property type="entry name" value="BROMO"/>
    <property type="match status" value="1"/>
</dbReference>
<dbReference type="Gene3D" id="2.30.30.140">
    <property type="match status" value="1"/>
</dbReference>
<dbReference type="Pfam" id="PF00439">
    <property type="entry name" value="Bromodomain"/>
    <property type="match status" value="1"/>
</dbReference>
<dbReference type="InterPro" id="IPR018359">
    <property type="entry name" value="Bromodomain_CS"/>
</dbReference>
<evidence type="ECO:0000256" key="2">
    <source>
        <dbReference type="PROSITE-ProRule" id="PRU00035"/>
    </source>
</evidence>
<comment type="caution">
    <text evidence="7">The sequence shown here is derived from an EMBL/GenBank/DDBJ whole genome shotgun (WGS) entry which is preliminary data.</text>
</comment>
<evidence type="ECO:0000256" key="5">
    <source>
        <dbReference type="SAM" id="MobiDB-lite"/>
    </source>
</evidence>
<gene>
    <name evidence="7" type="ORF">AMORRO_LOCUS6333</name>
</gene>
<feature type="region of interest" description="Disordered" evidence="5">
    <location>
        <begin position="1075"/>
        <end position="1221"/>
    </location>
</feature>
<feature type="compositionally biased region" description="Basic and acidic residues" evidence="5">
    <location>
        <begin position="1105"/>
        <end position="1123"/>
    </location>
</feature>
<dbReference type="InterPro" id="IPR036427">
    <property type="entry name" value="Bromodomain-like_sf"/>
</dbReference>
<dbReference type="InterPro" id="IPR001680">
    <property type="entry name" value="WD40_rpt"/>
</dbReference>
<feature type="compositionally biased region" description="Polar residues" evidence="5">
    <location>
        <begin position="1211"/>
        <end position="1220"/>
    </location>
</feature>
<dbReference type="Proteomes" id="UP000789342">
    <property type="component" value="Unassembled WGS sequence"/>
</dbReference>
<dbReference type="PROSITE" id="PS50082">
    <property type="entry name" value="WD_REPEATS_2"/>
    <property type="match status" value="3"/>
</dbReference>
<keyword evidence="8" id="KW-1185">Reference proteome</keyword>
<feature type="compositionally biased region" description="Basic and acidic residues" evidence="5">
    <location>
        <begin position="718"/>
        <end position="733"/>
    </location>
</feature>
<dbReference type="PANTHER" id="PTHR16266">
    <property type="entry name" value="WD REPEAT DOMAIN 9"/>
    <property type="match status" value="1"/>
</dbReference>
<dbReference type="SUPFAM" id="SSF50978">
    <property type="entry name" value="WD40 repeat-like"/>
    <property type="match status" value="1"/>
</dbReference>
<feature type="repeat" description="WD" evidence="3">
    <location>
        <begin position="756"/>
        <end position="788"/>
    </location>
</feature>
<dbReference type="Pfam" id="PF00400">
    <property type="entry name" value="WD40"/>
    <property type="match status" value="2"/>
</dbReference>
<dbReference type="OrthoDB" id="538223at2759"/>
<dbReference type="EMBL" id="CAJVPV010004167">
    <property type="protein sequence ID" value="CAG8568029.1"/>
    <property type="molecule type" value="Genomic_DNA"/>
</dbReference>
<dbReference type="SMART" id="SM00320">
    <property type="entry name" value="WD40"/>
    <property type="match status" value="6"/>
</dbReference>
<dbReference type="GO" id="GO:0007010">
    <property type="term" value="P:cytoskeleton organization"/>
    <property type="evidence" value="ECO:0007669"/>
    <property type="project" value="TreeGrafter"/>
</dbReference>
<evidence type="ECO:0000256" key="4">
    <source>
        <dbReference type="SAM" id="Coils"/>
    </source>
</evidence>
<feature type="domain" description="Bromo" evidence="6">
    <location>
        <begin position="1592"/>
        <end position="1662"/>
    </location>
</feature>
<proteinExistence type="predicted"/>
<dbReference type="InterPro" id="IPR052060">
    <property type="entry name" value="Bromo_WD_repeat"/>
</dbReference>
<dbReference type="InterPro" id="IPR036322">
    <property type="entry name" value="WD40_repeat_dom_sf"/>
</dbReference>
<protein>
    <submittedName>
        <fullName evidence="7">10642_t:CDS:1</fullName>
    </submittedName>
</protein>
<keyword evidence="3" id="KW-0853">WD repeat</keyword>
<dbReference type="GO" id="GO:0006325">
    <property type="term" value="P:chromatin organization"/>
    <property type="evidence" value="ECO:0007669"/>
    <property type="project" value="UniProtKB-ARBA"/>
</dbReference>
<evidence type="ECO:0000259" key="6">
    <source>
        <dbReference type="PROSITE" id="PS50014"/>
    </source>
</evidence>
<dbReference type="PROSITE" id="PS50014">
    <property type="entry name" value="BROMODOMAIN_2"/>
    <property type="match status" value="1"/>
</dbReference>
<dbReference type="InterPro" id="IPR001487">
    <property type="entry name" value="Bromodomain"/>
</dbReference>
<dbReference type="PROSITE" id="PS00633">
    <property type="entry name" value="BROMODOMAIN_1"/>
    <property type="match status" value="1"/>
</dbReference>
<dbReference type="PANTHER" id="PTHR16266:SF17">
    <property type="entry name" value="BRWD3"/>
    <property type="match status" value="1"/>
</dbReference>
<evidence type="ECO:0000256" key="1">
    <source>
        <dbReference type="ARBA" id="ARBA00023117"/>
    </source>
</evidence>
<dbReference type="SUPFAM" id="SSF47370">
    <property type="entry name" value="Bromodomain"/>
    <property type="match status" value="1"/>
</dbReference>
<evidence type="ECO:0000313" key="7">
    <source>
        <dbReference type="EMBL" id="CAG8568029.1"/>
    </source>
</evidence>